<reference evidence="2 3" key="1">
    <citation type="journal article" date="2019" name="Nat. Ecol. Evol.">
        <title>Megaphylogeny resolves global patterns of mushroom evolution.</title>
        <authorList>
            <person name="Varga T."/>
            <person name="Krizsan K."/>
            <person name="Foldi C."/>
            <person name="Dima B."/>
            <person name="Sanchez-Garcia M."/>
            <person name="Sanchez-Ramirez S."/>
            <person name="Szollosi G.J."/>
            <person name="Szarkandi J.G."/>
            <person name="Papp V."/>
            <person name="Albert L."/>
            <person name="Andreopoulos W."/>
            <person name="Angelini C."/>
            <person name="Antonin V."/>
            <person name="Barry K.W."/>
            <person name="Bougher N.L."/>
            <person name="Buchanan P."/>
            <person name="Buyck B."/>
            <person name="Bense V."/>
            <person name="Catcheside P."/>
            <person name="Chovatia M."/>
            <person name="Cooper J."/>
            <person name="Damon W."/>
            <person name="Desjardin D."/>
            <person name="Finy P."/>
            <person name="Geml J."/>
            <person name="Haridas S."/>
            <person name="Hughes K."/>
            <person name="Justo A."/>
            <person name="Karasinski D."/>
            <person name="Kautmanova I."/>
            <person name="Kiss B."/>
            <person name="Kocsube S."/>
            <person name="Kotiranta H."/>
            <person name="LaButti K.M."/>
            <person name="Lechner B.E."/>
            <person name="Liimatainen K."/>
            <person name="Lipzen A."/>
            <person name="Lukacs Z."/>
            <person name="Mihaltcheva S."/>
            <person name="Morgado L.N."/>
            <person name="Niskanen T."/>
            <person name="Noordeloos M.E."/>
            <person name="Ohm R.A."/>
            <person name="Ortiz-Santana B."/>
            <person name="Ovrebo C."/>
            <person name="Racz N."/>
            <person name="Riley R."/>
            <person name="Savchenko A."/>
            <person name="Shiryaev A."/>
            <person name="Soop K."/>
            <person name="Spirin V."/>
            <person name="Szebenyi C."/>
            <person name="Tomsovsky M."/>
            <person name="Tulloss R.E."/>
            <person name="Uehling J."/>
            <person name="Grigoriev I.V."/>
            <person name="Vagvolgyi C."/>
            <person name="Papp T."/>
            <person name="Martin F.M."/>
            <person name="Miettinen O."/>
            <person name="Hibbett D.S."/>
            <person name="Nagy L.G."/>
        </authorList>
    </citation>
    <scope>NUCLEOTIDE SEQUENCE [LARGE SCALE GENOMIC DNA]</scope>
    <source>
        <strain evidence="2 3">HHB13444</strain>
    </source>
</reference>
<proteinExistence type="predicted"/>
<organism evidence="2 3">
    <name type="scientific">Polyporus arcularius HHB13444</name>
    <dbReference type="NCBI Taxonomy" id="1314778"/>
    <lineage>
        <taxon>Eukaryota</taxon>
        <taxon>Fungi</taxon>
        <taxon>Dikarya</taxon>
        <taxon>Basidiomycota</taxon>
        <taxon>Agaricomycotina</taxon>
        <taxon>Agaricomycetes</taxon>
        <taxon>Polyporales</taxon>
        <taxon>Polyporaceae</taxon>
        <taxon>Polyporus</taxon>
    </lineage>
</organism>
<dbReference type="AlphaFoldDB" id="A0A5C3NQ50"/>
<evidence type="ECO:0000313" key="3">
    <source>
        <dbReference type="Proteomes" id="UP000308197"/>
    </source>
</evidence>
<accession>A0A5C3NQ50</accession>
<gene>
    <name evidence="2" type="ORF">K466DRAFT_75783</name>
</gene>
<feature type="region of interest" description="Disordered" evidence="1">
    <location>
        <begin position="81"/>
        <end position="101"/>
    </location>
</feature>
<name>A0A5C3NQ50_9APHY</name>
<evidence type="ECO:0000313" key="2">
    <source>
        <dbReference type="EMBL" id="TFK78498.1"/>
    </source>
</evidence>
<dbReference type="Proteomes" id="UP000308197">
    <property type="component" value="Unassembled WGS sequence"/>
</dbReference>
<sequence length="231" mass="25051">MRQASECTYTSRPSIREAAMCGHGCRLCPSPGVHGTCTMAFVCLSWLAVPLRTYVRLFAERSRDSGGSALVQTYIKESGVGSRGRSESAVPSFGSSRDGPADLSVRTPCAGSRHAAGCRGSLRWNIILSDMRSGGVRCSTRPFCLVARWIFSKRQSCAHLETGLRLLHIRLSAVGLDEVARGGSAHGELVRSPCRRRRARVHQLSEESIRTRSAAMDLAGNPFYRACSGTC</sequence>
<protein>
    <submittedName>
        <fullName evidence="2">Uncharacterized protein</fullName>
    </submittedName>
</protein>
<keyword evidence="3" id="KW-1185">Reference proteome</keyword>
<dbReference type="EMBL" id="ML212495">
    <property type="protein sequence ID" value="TFK78498.1"/>
    <property type="molecule type" value="Genomic_DNA"/>
</dbReference>
<dbReference type="InParanoid" id="A0A5C3NQ50"/>
<evidence type="ECO:0000256" key="1">
    <source>
        <dbReference type="SAM" id="MobiDB-lite"/>
    </source>
</evidence>